<sequence length="107" mass="12813">MANRNDKWSGERDTLKKIQIHFEFQRDVMRIIRHEAADKDLNPSDIIRQKLQLSYSKIQRPRLGLSFNNDELKTLAIRYNLDTLDEKEIKRCVLDEISTHYLNLLEQ</sequence>
<dbReference type="EMBL" id="UOFS01000045">
    <property type="protein sequence ID" value="VAX00679.1"/>
    <property type="molecule type" value="Genomic_DNA"/>
</dbReference>
<name>A0A3B1A4L8_9ZZZZ</name>
<gene>
    <name evidence="1" type="ORF">MNBD_GAMMA22-2834</name>
</gene>
<reference evidence="1" key="1">
    <citation type="submission" date="2018-06" db="EMBL/GenBank/DDBJ databases">
        <authorList>
            <person name="Zhirakovskaya E."/>
        </authorList>
    </citation>
    <scope>NUCLEOTIDE SEQUENCE</scope>
</reference>
<dbReference type="AlphaFoldDB" id="A0A3B1A4L8"/>
<proteinExistence type="predicted"/>
<evidence type="ECO:0000313" key="1">
    <source>
        <dbReference type="EMBL" id="VAX00679.1"/>
    </source>
</evidence>
<accession>A0A3B1A4L8</accession>
<protein>
    <submittedName>
        <fullName evidence="1">Uncharacterized protein</fullName>
    </submittedName>
</protein>
<organism evidence="1">
    <name type="scientific">hydrothermal vent metagenome</name>
    <dbReference type="NCBI Taxonomy" id="652676"/>
    <lineage>
        <taxon>unclassified sequences</taxon>
        <taxon>metagenomes</taxon>
        <taxon>ecological metagenomes</taxon>
    </lineage>
</organism>